<dbReference type="RefSeq" id="XP_004036814.1">
    <property type="nucleotide sequence ID" value="XM_004036766.1"/>
</dbReference>
<reference evidence="4 5" key="1">
    <citation type="submission" date="2011-07" db="EMBL/GenBank/DDBJ databases">
        <authorList>
            <person name="Coyne R."/>
            <person name="Brami D."/>
            <person name="Johnson J."/>
            <person name="Hostetler J."/>
            <person name="Hannick L."/>
            <person name="Clark T."/>
            <person name="Cassidy-Hanley D."/>
            <person name="Inman J."/>
        </authorList>
    </citation>
    <scope>NUCLEOTIDE SEQUENCE [LARGE SCALE GENOMIC DNA]</scope>
    <source>
        <strain evidence="4 5">G5</strain>
    </source>
</reference>
<gene>
    <name evidence="4" type="ORF">IMG5_069700</name>
</gene>
<accession>G0QPM8</accession>
<evidence type="ECO:0000313" key="4">
    <source>
        <dbReference type="EMBL" id="EGR32828.1"/>
    </source>
</evidence>
<organism evidence="4 5">
    <name type="scientific">Ichthyophthirius multifiliis</name>
    <name type="common">White spot disease agent</name>
    <name type="synonym">Ich</name>
    <dbReference type="NCBI Taxonomy" id="5932"/>
    <lineage>
        <taxon>Eukaryota</taxon>
        <taxon>Sar</taxon>
        <taxon>Alveolata</taxon>
        <taxon>Ciliophora</taxon>
        <taxon>Intramacronucleata</taxon>
        <taxon>Oligohymenophorea</taxon>
        <taxon>Hymenostomatida</taxon>
        <taxon>Ophryoglenina</taxon>
        <taxon>Ichthyophthirius</taxon>
    </lineage>
</organism>
<dbReference type="AlphaFoldDB" id="G0QPM8"/>
<dbReference type="InterPro" id="IPR036770">
    <property type="entry name" value="Ankyrin_rpt-contain_sf"/>
</dbReference>
<name>G0QPM8_ICHMU</name>
<evidence type="ECO:0000256" key="2">
    <source>
        <dbReference type="ARBA" id="ARBA00023043"/>
    </source>
</evidence>
<dbReference type="PANTHER" id="PTHR24173">
    <property type="entry name" value="ANKYRIN REPEAT CONTAINING"/>
    <property type="match status" value="1"/>
</dbReference>
<evidence type="ECO:0000256" key="1">
    <source>
        <dbReference type="ARBA" id="ARBA00022737"/>
    </source>
</evidence>
<dbReference type="InParanoid" id="G0QPM8"/>
<dbReference type="SMART" id="SM00248">
    <property type="entry name" value="ANK"/>
    <property type="match status" value="3"/>
</dbReference>
<sequence length="156" mass="17336">MKTLYKKNQHNADINTKTKLLRTPLNKVCFLGRADVVRFLLDQPQIDYKWGDIKGRNPLHNAIFGPKGGRDGKKVVPKGLDLQLGTFGRDCPEAAQLLLEKGLDVNLQDIDGSTALHIACSSEALDSIPLLMAYNADVWTYFNCLNAYSKILSCLT</sequence>
<dbReference type="SUPFAM" id="SSF48403">
    <property type="entry name" value="Ankyrin repeat"/>
    <property type="match status" value="1"/>
</dbReference>
<evidence type="ECO:0000256" key="3">
    <source>
        <dbReference type="PROSITE-ProRule" id="PRU00023"/>
    </source>
</evidence>
<dbReference type="PANTHER" id="PTHR24173:SF74">
    <property type="entry name" value="ANKYRIN REPEAT DOMAIN-CONTAINING PROTEIN 16"/>
    <property type="match status" value="1"/>
</dbReference>
<dbReference type="Proteomes" id="UP000008983">
    <property type="component" value="Unassembled WGS sequence"/>
</dbReference>
<proteinExistence type="predicted"/>
<dbReference type="GeneID" id="14908998"/>
<dbReference type="STRING" id="857967.G0QPM8"/>
<keyword evidence="5" id="KW-1185">Reference proteome</keyword>
<evidence type="ECO:0008006" key="6">
    <source>
        <dbReference type="Google" id="ProtNLM"/>
    </source>
</evidence>
<dbReference type="EMBL" id="GL983570">
    <property type="protein sequence ID" value="EGR32828.1"/>
    <property type="molecule type" value="Genomic_DNA"/>
</dbReference>
<feature type="repeat" description="ANK" evidence="3">
    <location>
        <begin position="111"/>
        <end position="138"/>
    </location>
</feature>
<keyword evidence="1" id="KW-0677">Repeat</keyword>
<dbReference type="Pfam" id="PF13637">
    <property type="entry name" value="Ank_4"/>
    <property type="match status" value="1"/>
</dbReference>
<keyword evidence="2 3" id="KW-0040">ANK repeat</keyword>
<dbReference type="PROSITE" id="PS50088">
    <property type="entry name" value="ANK_REPEAT"/>
    <property type="match status" value="1"/>
</dbReference>
<dbReference type="PROSITE" id="PS50297">
    <property type="entry name" value="ANK_REP_REGION"/>
    <property type="match status" value="1"/>
</dbReference>
<dbReference type="Gene3D" id="1.25.40.20">
    <property type="entry name" value="Ankyrin repeat-containing domain"/>
    <property type="match status" value="2"/>
</dbReference>
<dbReference type="eggNOG" id="KOG4177">
    <property type="taxonomic scope" value="Eukaryota"/>
</dbReference>
<protein>
    <recommendedName>
        <fullName evidence="6">Ankyrin repeat protein</fullName>
    </recommendedName>
</protein>
<dbReference type="InterPro" id="IPR002110">
    <property type="entry name" value="Ankyrin_rpt"/>
</dbReference>
<dbReference type="OrthoDB" id="297396at2759"/>
<evidence type="ECO:0000313" key="5">
    <source>
        <dbReference type="Proteomes" id="UP000008983"/>
    </source>
</evidence>